<name>A0A8W7P9J6_ANOCL</name>
<dbReference type="Proteomes" id="UP000075882">
    <property type="component" value="Unassembled WGS sequence"/>
</dbReference>
<dbReference type="AlphaFoldDB" id="A0A8W7P9J6"/>
<reference evidence="2" key="1">
    <citation type="submission" date="2022-08" db="UniProtKB">
        <authorList>
            <consortium name="EnsemblMetazoa"/>
        </authorList>
    </citation>
    <scope>IDENTIFICATION</scope>
</reference>
<organism evidence="2">
    <name type="scientific">Anopheles coluzzii</name>
    <name type="common">African malaria mosquito</name>
    <dbReference type="NCBI Taxonomy" id="1518534"/>
    <lineage>
        <taxon>Eukaryota</taxon>
        <taxon>Metazoa</taxon>
        <taxon>Ecdysozoa</taxon>
        <taxon>Arthropoda</taxon>
        <taxon>Hexapoda</taxon>
        <taxon>Insecta</taxon>
        <taxon>Pterygota</taxon>
        <taxon>Neoptera</taxon>
        <taxon>Endopterygota</taxon>
        <taxon>Diptera</taxon>
        <taxon>Nematocera</taxon>
        <taxon>Culicoidea</taxon>
        <taxon>Culicidae</taxon>
        <taxon>Anophelinae</taxon>
        <taxon>Anopheles</taxon>
    </lineage>
</organism>
<dbReference type="VEuPathDB" id="VectorBase:ACON2_030810"/>
<dbReference type="EnsemblMetazoa" id="ACOM028203-RA">
    <property type="protein sequence ID" value="ACOM028203-PA.1"/>
    <property type="gene ID" value="ACOM028203"/>
</dbReference>
<accession>A0A8W7P9J6</accession>
<feature type="region of interest" description="Disordered" evidence="1">
    <location>
        <begin position="1"/>
        <end position="22"/>
    </location>
</feature>
<evidence type="ECO:0000256" key="1">
    <source>
        <dbReference type="SAM" id="MobiDB-lite"/>
    </source>
</evidence>
<evidence type="ECO:0000313" key="2">
    <source>
        <dbReference type="EnsemblMetazoa" id="ACOM028203-PA.1"/>
    </source>
</evidence>
<protein>
    <submittedName>
        <fullName evidence="2">Uncharacterized protein</fullName>
    </submittedName>
</protein>
<sequence length="71" mass="7833">MKARAKQSHMHENPSDFNTEASFPRFAEPIPNITVTIGRDALLACVVDNLKGYKLSTCINADKHAKASPYT</sequence>
<proteinExistence type="predicted"/>